<evidence type="ECO:0000256" key="10">
    <source>
        <dbReference type="ARBA" id="ARBA00022837"/>
    </source>
</evidence>
<dbReference type="CDD" id="cd02083">
    <property type="entry name" value="P-type_ATPase_SERCA"/>
    <property type="match status" value="1"/>
</dbReference>
<keyword evidence="16 19" id="KW-0406">Ion transport</keyword>
<dbReference type="InterPro" id="IPR023298">
    <property type="entry name" value="ATPase_P-typ_TM_dom_sf"/>
</dbReference>
<dbReference type="Pfam" id="PF13246">
    <property type="entry name" value="Cation_ATPase"/>
    <property type="match status" value="1"/>
</dbReference>
<dbReference type="InterPro" id="IPR006068">
    <property type="entry name" value="ATPase_P-typ_cation-transptr_C"/>
</dbReference>
<reference evidence="21" key="1">
    <citation type="submission" date="2021-04" db="EMBL/GenBank/DDBJ databases">
        <authorList>
            <consortium name="Wellcome Sanger Institute Data Sharing"/>
        </authorList>
    </citation>
    <scope>NUCLEOTIDE SEQUENCE [LARGE SCALE GENOMIC DNA]</scope>
</reference>
<dbReference type="PRINTS" id="PR00119">
    <property type="entry name" value="CATATPASE"/>
</dbReference>
<dbReference type="Gene3D" id="2.70.150.10">
    <property type="entry name" value="Calcium-transporting ATPase, cytoplasmic transduction domain A"/>
    <property type="match status" value="1"/>
</dbReference>
<dbReference type="Gene3D" id="3.40.50.1000">
    <property type="entry name" value="HAD superfamily/HAD-like"/>
    <property type="match status" value="1"/>
</dbReference>
<dbReference type="PRINTS" id="PR00120">
    <property type="entry name" value="HATPASE"/>
</dbReference>
<comment type="similarity">
    <text evidence="4 19">Belongs to the cation transport ATPase (P-type) (TC 3.A.3) family. Type IIA subfamily.</text>
</comment>
<dbReference type="SUPFAM" id="SSF81665">
    <property type="entry name" value="Calcium ATPase, transmembrane domain M"/>
    <property type="match status" value="1"/>
</dbReference>
<evidence type="ECO:0000256" key="2">
    <source>
        <dbReference type="ARBA" id="ARBA00004326"/>
    </source>
</evidence>
<evidence type="ECO:0000256" key="4">
    <source>
        <dbReference type="ARBA" id="ARBA00005675"/>
    </source>
</evidence>
<evidence type="ECO:0000256" key="3">
    <source>
        <dbReference type="ARBA" id="ARBA00004477"/>
    </source>
</evidence>
<evidence type="ECO:0000313" key="21">
    <source>
        <dbReference type="Ensembl" id="ENSENLP00000049556.1"/>
    </source>
</evidence>
<dbReference type="Gene3D" id="3.40.1110.10">
    <property type="entry name" value="Calcium-transporting ATPase, cytoplasmic domain N"/>
    <property type="match status" value="1"/>
</dbReference>
<comment type="function">
    <text evidence="19">Catalyzes the hydrolysis of ATP coupled with the transport of calcium.</text>
</comment>
<dbReference type="Ensembl" id="ENSENLT00000050772.1">
    <property type="protein sequence ID" value="ENSENLP00000049556.1"/>
    <property type="gene ID" value="ENSENLG00000020736.1"/>
</dbReference>
<feature type="domain" description="Cation-transporting P-type ATPase N-terminal" evidence="20">
    <location>
        <begin position="3"/>
        <end position="77"/>
    </location>
</feature>
<name>A0A665X0B8_ECHNA</name>
<reference evidence="21" key="3">
    <citation type="submission" date="2025-09" db="UniProtKB">
        <authorList>
            <consortium name="Ensembl"/>
        </authorList>
    </citation>
    <scope>IDENTIFICATION</scope>
</reference>
<feature type="transmembrane region" description="Helical" evidence="19">
    <location>
        <begin position="754"/>
        <end position="775"/>
    </location>
</feature>
<keyword evidence="12" id="KW-0460">Magnesium</keyword>
<dbReference type="GO" id="GO:0005388">
    <property type="term" value="F:P-type calcium transporter activity"/>
    <property type="evidence" value="ECO:0007669"/>
    <property type="project" value="UniProtKB-EC"/>
</dbReference>
<dbReference type="Gene3D" id="1.20.1110.10">
    <property type="entry name" value="Calcium-transporting ATPase, transmembrane domain"/>
    <property type="match status" value="1"/>
</dbReference>
<dbReference type="InterPro" id="IPR036412">
    <property type="entry name" value="HAD-like_sf"/>
</dbReference>
<feature type="transmembrane region" description="Helical" evidence="19">
    <location>
        <begin position="260"/>
        <end position="278"/>
    </location>
</feature>
<dbReference type="Pfam" id="PF00122">
    <property type="entry name" value="E1-E2_ATPase"/>
    <property type="match status" value="1"/>
</dbReference>
<keyword evidence="6" id="KW-0597">Phosphoprotein</keyword>
<keyword evidence="9 19" id="KW-0547">Nucleotide-binding</keyword>
<evidence type="ECO:0000256" key="12">
    <source>
        <dbReference type="ARBA" id="ARBA00022842"/>
    </source>
</evidence>
<keyword evidence="13" id="KW-0703">Sarcoplasmic reticulum</keyword>
<dbReference type="InterPro" id="IPR023299">
    <property type="entry name" value="ATPase_P-typ_cyto_dom_N"/>
</dbReference>
<dbReference type="Proteomes" id="UP000472264">
    <property type="component" value="Chromosome 19"/>
</dbReference>
<dbReference type="GO" id="GO:0033017">
    <property type="term" value="C:sarcoplasmic reticulum membrane"/>
    <property type="evidence" value="ECO:0007669"/>
    <property type="project" value="UniProtKB-SubCell"/>
</dbReference>
<evidence type="ECO:0000256" key="16">
    <source>
        <dbReference type="ARBA" id="ARBA00023065"/>
    </source>
</evidence>
<dbReference type="InterPro" id="IPR059000">
    <property type="entry name" value="ATPase_P-type_domA"/>
</dbReference>
<gene>
    <name evidence="21" type="primary">atp2a1l</name>
</gene>
<dbReference type="PANTHER" id="PTHR42861">
    <property type="entry name" value="CALCIUM-TRANSPORTING ATPASE"/>
    <property type="match status" value="1"/>
</dbReference>
<keyword evidence="15 19" id="KW-1133">Transmembrane helix</keyword>
<dbReference type="SMART" id="SM00831">
    <property type="entry name" value="Cation_ATPase_N"/>
    <property type="match status" value="1"/>
</dbReference>
<evidence type="ECO:0000256" key="15">
    <source>
        <dbReference type="ARBA" id="ARBA00022989"/>
    </source>
</evidence>
<evidence type="ECO:0000256" key="1">
    <source>
        <dbReference type="ARBA" id="ARBA00001946"/>
    </source>
</evidence>
<evidence type="ECO:0000256" key="9">
    <source>
        <dbReference type="ARBA" id="ARBA00022741"/>
    </source>
</evidence>
<dbReference type="SUPFAM" id="SSF56784">
    <property type="entry name" value="HAD-like"/>
    <property type="match status" value="1"/>
</dbReference>
<dbReference type="Pfam" id="PF08282">
    <property type="entry name" value="Hydrolase_3"/>
    <property type="match status" value="1"/>
</dbReference>
<comment type="caution">
    <text evidence="19">Lacks conserved residue(s) required for the propagation of feature annotation.</text>
</comment>
<dbReference type="AlphaFoldDB" id="A0A665X0B8"/>
<feature type="transmembrane region" description="Helical" evidence="19">
    <location>
        <begin position="84"/>
        <end position="107"/>
    </location>
</feature>
<evidence type="ECO:0000256" key="13">
    <source>
        <dbReference type="ARBA" id="ARBA00022951"/>
    </source>
</evidence>
<dbReference type="FunFam" id="3.40.1110.10:FF:000003">
    <property type="entry name" value="Calcium-transporting ATPase"/>
    <property type="match status" value="1"/>
</dbReference>
<dbReference type="InterPro" id="IPR018303">
    <property type="entry name" value="ATPase_P-typ_P_site"/>
</dbReference>
<comment type="subcellular location">
    <subcellularLocation>
        <location evidence="3">Endoplasmic reticulum membrane</location>
        <topology evidence="3">Multi-pass membrane protein</topology>
    </subcellularLocation>
    <subcellularLocation>
        <location evidence="19">Membrane</location>
        <topology evidence="19">Multi-pass membrane protein</topology>
    </subcellularLocation>
    <subcellularLocation>
        <location evidence="2">Sarcoplasmic reticulum membrane</location>
        <topology evidence="2">Multi-pass membrane protein</topology>
    </subcellularLocation>
</comment>
<feature type="transmembrane region" description="Helical" evidence="19">
    <location>
        <begin position="60"/>
        <end position="78"/>
    </location>
</feature>
<evidence type="ECO:0000256" key="18">
    <source>
        <dbReference type="ARBA" id="ARBA00047282"/>
    </source>
</evidence>
<keyword evidence="17 19" id="KW-0472">Membrane</keyword>
<evidence type="ECO:0000256" key="5">
    <source>
        <dbReference type="ARBA" id="ARBA00022448"/>
    </source>
</evidence>
<dbReference type="GO" id="GO:0005524">
    <property type="term" value="F:ATP binding"/>
    <property type="evidence" value="ECO:0007669"/>
    <property type="project" value="UniProtKB-KW"/>
</dbReference>
<dbReference type="SFLD" id="SFLDG00002">
    <property type="entry name" value="C1.7:_P-type_atpase_like"/>
    <property type="match status" value="1"/>
</dbReference>
<evidence type="ECO:0000256" key="8">
    <source>
        <dbReference type="ARBA" id="ARBA00022692"/>
    </source>
</evidence>
<feature type="transmembrane region" description="Helical" evidence="19">
    <location>
        <begin position="298"/>
        <end position="321"/>
    </location>
</feature>
<protein>
    <recommendedName>
        <fullName evidence="19">Calcium-transporting ATPase</fullName>
        <ecNumber evidence="19">7.2.2.10</ecNumber>
    </recommendedName>
</protein>
<evidence type="ECO:0000256" key="14">
    <source>
        <dbReference type="ARBA" id="ARBA00022967"/>
    </source>
</evidence>
<dbReference type="SFLD" id="SFLDF00027">
    <property type="entry name" value="p-type_atpase"/>
    <property type="match status" value="1"/>
</dbReference>
<dbReference type="NCBIfam" id="TIGR01494">
    <property type="entry name" value="ATPase_P-type"/>
    <property type="match status" value="3"/>
</dbReference>
<dbReference type="SUPFAM" id="SSF81653">
    <property type="entry name" value="Calcium ATPase, transduction domain A"/>
    <property type="match status" value="1"/>
</dbReference>
<dbReference type="FunCoup" id="A0A665X0B8">
    <property type="interactions" value="855"/>
</dbReference>
<proteinExistence type="inferred from homology"/>
<dbReference type="FunFam" id="2.70.150.10:FF:000160">
    <property type="entry name" value="Sarcoplasmic/endoplasmic reticulum calcium ATPase 1"/>
    <property type="match status" value="2"/>
</dbReference>
<reference evidence="21" key="2">
    <citation type="submission" date="2025-08" db="UniProtKB">
        <authorList>
            <consortium name="Ensembl"/>
        </authorList>
    </citation>
    <scope>IDENTIFICATION</scope>
</reference>
<organism evidence="21 22">
    <name type="scientific">Echeneis naucrates</name>
    <name type="common">Live sharksucker</name>
    <dbReference type="NCBI Taxonomy" id="173247"/>
    <lineage>
        <taxon>Eukaryota</taxon>
        <taxon>Metazoa</taxon>
        <taxon>Chordata</taxon>
        <taxon>Craniata</taxon>
        <taxon>Vertebrata</taxon>
        <taxon>Euteleostomi</taxon>
        <taxon>Actinopterygii</taxon>
        <taxon>Neopterygii</taxon>
        <taxon>Teleostei</taxon>
        <taxon>Neoteleostei</taxon>
        <taxon>Acanthomorphata</taxon>
        <taxon>Carangaria</taxon>
        <taxon>Carangiformes</taxon>
        <taxon>Echeneidae</taxon>
        <taxon>Echeneis</taxon>
    </lineage>
</organism>
<evidence type="ECO:0000256" key="17">
    <source>
        <dbReference type="ARBA" id="ARBA00023136"/>
    </source>
</evidence>
<dbReference type="Pfam" id="PF00690">
    <property type="entry name" value="Cation_ATPase_N"/>
    <property type="match status" value="1"/>
</dbReference>
<dbReference type="InParanoid" id="A0A665X0B8"/>
<dbReference type="PROSITE" id="PS00154">
    <property type="entry name" value="ATPASE_E1_E2"/>
    <property type="match status" value="1"/>
</dbReference>
<dbReference type="NCBIfam" id="TIGR01116">
    <property type="entry name" value="ATPase-IIA1_Ca"/>
    <property type="match status" value="1"/>
</dbReference>
<dbReference type="FunFam" id="3.40.50.1000:FF:000005">
    <property type="entry name" value="Calcium-transporting ATPase 1"/>
    <property type="match status" value="1"/>
</dbReference>
<keyword evidence="7 19" id="KW-0109">Calcium transport</keyword>
<evidence type="ECO:0000256" key="6">
    <source>
        <dbReference type="ARBA" id="ARBA00022553"/>
    </source>
</evidence>
<dbReference type="InterPro" id="IPR004014">
    <property type="entry name" value="ATPase_P-typ_cation-transptr_N"/>
</dbReference>
<feature type="transmembrane region" description="Helical" evidence="19">
    <location>
        <begin position="921"/>
        <end position="940"/>
    </location>
</feature>
<dbReference type="InterPro" id="IPR044492">
    <property type="entry name" value="P_typ_ATPase_HD_dom"/>
</dbReference>
<accession>A0A665X0B8</accession>
<dbReference type="FunFam" id="1.20.1110.10:FF:000065">
    <property type="entry name" value="Sarcoplasmic/endoplasmic reticulum calcium ATPase 1"/>
    <property type="match status" value="3"/>
</dbReference>
<keyword evidence="8 19" id="KW-0812">Transmembrane</keyword>
<dbReference type="SFLD" id="SFLDS00003">
    <property type="entry name" value="Haloacid_Dehalogenase"/>
    <property type="match status" value="1"/>
</dbReference>
<dbReference type="Pfam" id="PF00689">
    <property type="entry name" value="Cation_ATPase_C"/>
    <property type="match status" value="1"/>
</dbReference>
<dbReference type="SUPFAM" id="SSF81660">
    <property type="entry name" value="Metal cation-transporting ATPase, ATP-binding domain N"/>
    <property type="match status" value="1"/>
</dbReference>
<dbReference type="InterPro" id="IPR005782">
    <property type="entry name" value="P-type_ATPase_IIA"/>
</dbReference>
<dbReference type="InterPro" id="IPR008250">
    <property type="entry name" value="ATPase_P-typ_transduc_dom_A_sf"/>
</dbReference>
<evidence type="ECO:0000256" key="11">
    <source>
        <dbReference type="ARBA" id="ARBA00022840"/>
    </source>
</evidence>
<keyword evidence="10 19" id="KW-0106">Calcium</keyword>
<evidence type="ECO:0000256" key="19">
    <source>
        <dbReference type="RuleBase" id="RU361146"/>
    </source>
</evidence>
<evidence type="ECO:0000313" key="22">
    <source>
        <dbReference type="Proteomes" id="UP000472264"/>
    </source>
</evidence>
<feature type="transmembrane region" description="Helical" evidence="19">
    <location>
        <begin position="827"/>
        <end position="851"/>
    </location>
</feature>
<sequence>MENAHAKGPAECLAYFGVNEVTGLTPDQFKKNLDKFGYNELPAEEGKSIWELIIEQFEDLLVRILLLAACISFVLAWFEEGEETVTAFVEPFVILLILIANAVVGVWQERNAESAIEALKEYEPEMGKVYRSDRKSVQRIKAREIVPGDIVEVSVGDKVPADIRIVSIKSTTLRVDQSILTGESVSVIKHTESVPDLRAVNQDKKNMLFSGTNIAAGKAVGVVVATGVSTEIGKIRDQMAATEQEKTPLQAKLDEFGEQLSKVISLICVAVWAINIGHFNDPVHGGSWIRGAVYYFKIAVALAVAAIPEGLPAVITTCLALGTRRMAKKNAIVRSLPSVETLGCTSVICSDKTGTLTTNQMCVTKMFVVKGVDGDHVELDAFDISGSKYTPEGEVDSLFPGHAYDGLVELATICALCNDSSLDYNDSKKIYEKVGEATETALCCLVEKMNVFNSNVKNLSKIERANACCTVIKQLMKKNFTLEFSRDRKSMSVYCTPGKGEGGAKMFVKGAPEGVIDRCAYVRVGTTRVPLTGAIKEKIMAVIRDWGTGRDTLRCLALATRDSPLRPEEMNLEDSTKFADYETDLTFVGCVGMLDPPRKEVTGSIELCRAAGIRVIMITGDNKGTAIAICRRIGIFSEDEDVSGKAYTGREFDDLPSHEQSEAVRRACCFARVEPSHKSKIVEFLQGYDDITAMTGDGVNDAPALKKAEIGIAMGSGTAVAKSASEMVLADDNFSSIVAAVEEGRAIYNNMKQFIRYLISSNVGEVVCIFLTAALGLPEALIPVQLLWVNLVTDGLPATALGFNPPDLDIMGKPPRSPKEPLISGWLFFRYMAIGGYVGAATVGGAAWWFLYDTTGPHVSYHQLSHFMQCHDENEDFTGIDCEIFEASPPMTMALSVLVTIEMFCLEYNQSLIRMPPWSNFWLLAAMTLSMSLHFMIIYVDPLPMIFKLTHLSMDQWLMVLKLSFPVILIDEVLKFLARNYVEIIMHFHFISVTVEETGRCFCSKILGQCEKYLMS</sequence>
<evidence type="ECO:0000259" key="20">
    <source>
        <dbReference type="SMART" id="SM00831"/>
    </source>
</evidence>
<dbReference type="InterPro" id="IPR023214">
    <property type="entry name" value="HAD_sf"/>
</dbReference>
<keyword evidence="22" id="KW-1185">Reference proteome</keyword>
<dbReference type="GO" id="GO:0016887">
    <property type="term" value="F:ATP hydrolysis activity"/>
    <property type="evidence" value="ECO:0007669"/>
    <property type="project" value="InterPro"/>
</dbReference>
<keyword evidence="14" id="KW-1278">Translocase</keyword>
<comment type="catalytic activity">
    <reaction evidence="18">
        <text>Ca(2+)(in) + ATP + H2O = Ca(2+)(out) + ADP + phosphate + H(+)</text>
        <dbReference type="Rhea" id="RHEA:18105"/>
        <dbReference type="ChEBI" id="CHEBI:15377"/>
        <dbReference type="ChEBI" id="CHEBI:15378"/>
        <dbReference type="ChEBI" id="CHEBI:29108"/>
        <dbReference type="ChEBI" id="CHEBI:30616"/>
        <dbReference type="ChEBI" id="CHEBI:43474"/>
        <dbReference type="ChEBI" id="CHEBI:456216"/>
        <dbReference type="EC" id="7.2.2.10"/>
    </reaction>
    <physiologicalReaction direction="left-to-right" evidence="18">
        <dbReference type="Rhea" id="RHEA:18106"/>
    </physiologicalReaction>
</comment>
<comment type="cofactor">
    <cofactor evidence="1">
        <name>Mg(2+)</name>
        <dbReference type="ChEBI" id="CHEBI:18420"/>
    </cofactor>
</comment>
<evidence type="ECO:0000256" key="7">
    <source>
        <dbReference type="ARBA" id="ARBA00022568"/>
    </source>
</evidence>
<dbReference type="EC" id="7.2.2.10" evidence="19"/>
<keyword evidence="11 19" id="KW-0067">ATP-binding</keyword>
<keyword evidence="5 19" id="KW-0813">Transport</keyword>
<dbReference type="InterPro" id="IPR001757">
    <property type="entry name" value="P_typ_ATPase"/>
</dbReference>